<feature type="compositionally biased region" description="Low complexity" evidence="7">
    <location>
        <begin position="711"/>
        <end position="743"/>
    </location>
</feature>
<dbReference type="GO" id="GO:0008023">
    <property type="term" value="C:transcription elongation factor complex"/>
    <property type="evidence" value="ECO:0007669"/>
    <property type="project" value="InterPro"/>
</dbReference>
<dbReference type="Proteomes" id="UP000494163">
    <property type="component" value="Chromosome 3L"/>
</dbReference>
<dbReference type="InterPro" id="IPR031176">
    <property type="entry name" value="ELL/occludin"/>
</dbReference>
<evidence type="ECO:0000256" key="1">
    <source>
        <dbReference type="ARBA" id="ARBA00004123"/>
    </source>
</evidence>
<dbReference type="InterPro" id="IPR036390">
    <property type="entry name" value="WH_DNA-bd_sf"/>
</dbReference>
<dbReference type="InterPro" id="IPR010844">
    <property type="entry name" value="Occludin_ELL"/>
</dbReference>
<evidence type="ECO:0000256" key="4">
    <source>
        <dbReference type="ARBA" id="ARBA00023163"/>
    </source>
</evidence>
<feature type="compositionally biased region" description="Low complexity" evidence="7">
    <location>
        <begin position="183"/>
        <end position="219"/>
    </location>
</feature>
<dbReference type="SUPFAM" id="SSF46785">
    <property type="entry name" value="Winged helix' DNA-binding domain"/>
    <property type="match status" value="1"/>
</dbReference>
<feature type="compositionally biased region" description="Low complexity" evidence="7">
    <location>
        <begin position="307"/>
        <end position="330"/>
    </location>
</feature>
<dbReference type="InterPro" id="IPR042065">
    <property type="entry name" value="E3_ELL-like"/>
</dbReference>
<dbReference type="GO" id="GO:0042795">
    <property type="term" value="P:snRNA transcription by RNA polymerase II"/>
    <property type="evidence" value="ECO:0007669"/>
    <property type="project" value="TreeGrafter"/>
</dbReference>
<dbReference type="Pfam" id="PF10390">
    <property type="entry name" value="ELL"/>
    <property type="match status" value="2"/>
</dbReference>
<feature type="compositionally biased region" description="Low complexity" evidence="7">
    <location>
        <begin position="525"/>
        <end position="555"/>
    </location>
</feature>
<organism evidence="9 10">
    <name type="scientific">Drosophila busckii</name>
    <name type="common">Fruit fly</name>
    <dbReference type="NCBI Taxonomy" id="30019"/>
    <lineage>
        <taxon>Eukaryota</taxon>
        <taxon>Metazoa</taxon>
        <taxon>Ecdysozoa</taxon>
        <taxon>Arthropoda</taxon>
        <taxon>Hexapoda</taxon>
        <taxon>Insecta</taxon>
        <taxon>Pterygota</taxon>
        <taxon>Neoptera</taxon>
        <taxon>Endopterygota</taxon>
        <taxon>Diptera</taxon>
        <taxon>Brachycera</taxon>
        <taxon>Muscomorpha</taxon>
        <taxon>Ephydroidea</taxon>
        <taxon>Drosophilidae</taxon>
        <taxon>Drosophila</taxon>
    </lineage>
</organism>
<dbReference type="STRING" id="30019.A0A0M4EKE5"/>
<dbReference type="GO" id="GO:0006368">
    <property type="term" value="P:transcription elongation by RNA polymerase II"/>
    <property type="evidence" value="ECO:0007669"/>
    <property type="project" value="InterPro"/>
</dbReference>
<dbReference type="Pfam" id="PF07303">
    <property type="entry name" value="Occludin_ELL"/>
    <property type="match status" value="1"/>
</dbReference>
<evidence type="ECO:0000313" key="10">
    <source>
        <dbReference type="Proteomes" id="UP000494163"/>
    </source>
</evidence>
<feature type="compositionally biased region" description="Low complexity" evidence="7">
    <location>
        <begin position="992"/>
        <end position="1018"/>
    </location>
</feature>
<feature type="compositionally biased region" description="Low complexity" evidence="7">
    <location>
        <begin position="975"/>
        <end position="985"/>
    </location>
</feature>
<dbReference type="GO" id="GO:0000987">
    <property type="term" value="F:cis-regulatory region sequence-specific DNA binding"/>
    <property type="evidence" value="ECO:0007669"/>
    <property type="project" value="TreeGrafter"/>
</dbReference>
<name>A0A0M4EKE5_DROBS</name>
<evidence type="ECO:0000256" key="5">
    <source>
        <dbReference type="ARBA" id="ARBA00023242"/>
    </source>
</evidence>
<feature type="compositionally biased region" description="Low complexity" evidence="7">
    <location>
        <begin position="595"/>
        <end position="612"/>
    </location>
</feature>
<feature type="region of interest" description="Disordered" evidence="7">
    <location>
        <begin position="525"/>
        <end position="572"/>
    </location>
</feature>
<evidence type="ECO:0000259" key="8">
    <source>
        <dbReference type="PROSITE" id="PS51980"/>
    </source>
</evidence>
<dbReference type="Gene3D" id="1.10.10.2670">
    <property type="entry name" value="E3 ubiquitin-protein ligase"/>
    <property type="match status" value="1"/>
</dbReference>
<reference evidence="9 10" key="1">
    <citation type="submission" date="2015-08" db="EMBL/GenBank/DDBJ databases">
        <title>Ancestral chromatin configuration constrains chromatin evolution on differentiating sex chromosomes in Drosophila.</title>
        <authorList>
            <person name="Zhou Q."/>
            <person name="Bachtrog D."/>
        </authorList>
    </citation>
    <scope>NUCLEOTIDE SEQUENCE [LARGE SCALE GENOMIC DNA]</scope>
    <source>
        <tissue evidence="9">Whole larvae</tissue>
    </source>
</reference>
<comment type="similarity">
    <text evidence="2 6">Belongs to the ELL/occludin family.</text>
</comment>
<dbReference type="PROSITE" id="PS51980">
    <property type="entry name" value="OCEL"/>
    <property type="match status" value="1"/>
</dbReference>
<feature type="compositionally biased region" description="Low complexity" evidence="7">
    <location>
        <begin position="649"/>
        <end position="662"/>
    </location>
</feature>
<feature type="region of interest" description="Disordered" evidence="7">
    <location>
        <begin position="972"/>
        <end position="1053"/>
    </location>
</feature>
<feature type="compositionally biased region" description="Basic and acidic residues" evidence="7">
    <location>
        <begin position="152"/>
        <end position="167"/>
    </location>
</feature>
<feature type="compositionally biased region" description="Acidic residues" evidence="7">
    <location>
        <begin position="1022"/>
        <end position="1053"/>
    </location>
</feature>
<dbReference type="AlphaFoldDB" id="A0A0M4EKE5"/>
<feature type="region of interest" description="Disordered" evidence="7">
    <location>
        <begin position="152"/>
        <end position="219"/>
    </location>
</feature>
<proteinExistence type="inferred from homology"/>
<feature type="compositionally biased region" description="Low complexity" evidence="7">
    <location>
        <begin position="629"/>
        <end position="639"/>
    </location>
</feature>
<dbReference type="SUPFAM" id="SSF144292">
    <property type="entry name" value="occludin/ELL-like"/>
    <property type="match status" value="1"/>
</dbReference>
<evidence type="ECO:0000256" key="2">
    <source>
        <dbReference type="ARBA" id="ARBA00009171"/>
    </source>
</evidence>
<keyword evidence="4" id="KW-0804">Transcription</keyword>
<protein>
    <submittedName>
        <fullName evidence="9">Su-Tpl</fullName>
    </submittedName>
</protein>
<dbReference type="InterPro" id="IPR019464">
    <property type="entry name" value="ELL_N"/>
</dbReference>
<keyword evidence="3" id="KW-0805">Transcription regulation</keyword>
<dbReference type="PANTHER" id="PTHR23288:SF17">
    <property type="entry name" value="RNA POLYMERASE II ELONGATION FACTOR ELL"/>
    <property type="match status" value="1"/>
</dbReference>
<dbReference type="OrthoDB" id="6284217at2759"/>
<feature type="region of interest" description="Disordered" evidence="7">
    <location>
        <begin position="590"/>
        <end position="812"/>
    </location>
</feature>
<sequence>MSNSIASTKCLPNVSLSSGNYGMSQSHRYTDDNKEYIFLKLTDSAFRAIEEYQRNEHAKRLAPGQYAKIQFNCNTGVIHFPLPSSSDNAANGTGNGNNENGRKFGFTIDDNEGTLECIQQQHHDLVGLGALSRRMRIHANDDVYDTTRTKMARAEETEKSKCIREIKPNQSDIGRKVKKPPGSSSSTSANSQHNSGNNNSNNNSSNNNNNSNSSSNSFNINSSFNSRKLISSPLNGLTSALGTAGGTVASRSPNPNMLGASGTINGRSSAAALASTFANGVSQGYALSGNSPRESNNHIAAAPTIANNSNNGRNKMLNGNNARNGNSKSGNGNGNGNAGGNKMSDVARRSIRERLIHLLALKPYKKPELYARLKNEGIKDRELKLVCNILTDISTTSHNTYNLRRQMWNDVDENWPFFSEQEIQQLKRRKPQNLTPPMSSDAGSSTSGQSPTSTHTGSPPPLLLMAPHNSGSQQMPMGHHQGGNNNMSNGGGGGGKRSTIEYDEMFSTVAPKKQRISHYKKEISSGAQFSASSSSLNSSAPSAYRRAAGGAAYTPPQQPSRPALPQLDEHNSSDLSYNVLDNIDEFRSMAAAAERSSSSRRGSGSKQSSSNSSGGGGGGSSSSAEKRNSTGSNSSSSSGYETQQERNSRQSNASGSSSRKSSTTPPKLAASFQQQQQRNSLSSSSNSNAHDEYNSYNNNTHAASNSKKRTSSSSSSSNNSIGQRQRNSSSSNNSAYQQQQQQQPLSAPAQHNNHHQQQHQQQQSYSQQQQQQQHQYQQQRQPQQQQYREPAAVNSSSSNTTAKHPSPSQQLAEAANAYGTAAAPGNAAPRYDFSNYAPIRTLEVRRRYKTEFESDYDEYRKLLTSVEGVRKRFQDLSKRLEGAQRRGGGDYDQIKRQIVSEYERINSDRSIHEDKQRFDYLHAKLAHIKQLVMDYDKTLISANAATATAMPMAAGVEPAAAARLMPDNSSNIKMQQQQPQQQQHQQQHHAVETIQQQQQQQQQHYNSNNKNSNNSNGSHESDSDDSSDSSDSNDDDDEDCDDSNSNTDDDERY</sequence>
<evidence type="ECO:0000256" key="7">
    <source>
        <dbReference type="SAM" id="MobiDB-lite"/>
    </source>
</evidence>
<gene>
    <name evidence="9" type="ORF">Dbus_chr3Lg1804</name>
</gene>
<comment type="subcellular location">
    <subcellularLocation>
        <location evidence="1">Nucleus</location>
    </subcellularLocation>
</comment>
<dbReference type="SMR" id="A0A0M4EKE5"/>
<dbReference type="Gene3D" id="6.10.140.340">
    <property type="match status" value="1"/>
</dbReference>
<feature type="region of interest" description="Disordered" evidence="7">
    <location>
        <begin position="427"/>
        <end position="499"/>
    </location>
</feature>
<dbReference type="GO" id="GO:0032968">
    <property type="term" value="P:positive regulation of transcription elongation by RNA polymerase II"/>
    <property type="evidence" value="ECO:0007669"/>
    <property type="project" value="TreeGrafter"/>
</dbReference>
<dbReference type="OMA" id="PNYYEEK"/>
<accession>A0A0M4EKE5</accession>
<keyword evidence="5" id="KW-0539">Nucleus</keyword>
<dbReference type="EMBL" id="CP012525">
    <property type="protein sequence ID" value="ALC44638.1"/>
    <property type="molecule type" value="Genomic_DNA"/>
</dbReference>
<feature type="compositionally biased region" description="Polar residues" evidence="7">
    <location>
        <begin position="802"/>
        <end position="811"/>
    </location>
</feature>
<evidence type="ECO:0000313" key="9">
    <source>
        <dbReference type="EMBL" id="ALC44638.1"/>
    </source>
</evidence>
<dbReference type="PANTHER" id="PTHR23288">
    <property type="entry name" value="OCCLUDIN AND RNA POLYMERASE II ELONGATION FACTOR ELL"/>
    <property type="match status" value="1"/>
</dbReference>
<feature type="domain" description="OCEL" evidence="8">
    <location>
        <begin position="830"/>
        <end position="940"/>
    </location>
</feature>
<feature type="region of interest" description="Disordered" evidence="7">
    <location>
        <begin position="304"/>
        <end position="343"/>
    </location>
</feature>
<feature type="compositionally biased region" description="Low complexity" evidence="7">
    <location>
        <begin position="758"/>
        <end position="786"/>
    </location>
</feature>
<evidence type="ECO:0000256" key="6">
    <source>
        <dbReference type="PROSITE-ProRule" id="PRU01324"/>
    </source>
</evidence>
<evidence type="ECO:0000256" key="3">
    <source>
        <dbReference type="ARBA" id="ARBA00023015"/>
    </source>
</evidence>
<keyword evidence="10" id="KW-1185">Reference proteome</keyword>
<feature type="compositionally biased region" description="Polar residues" evidence="7">
    <location>
        <begin position="694"/>
        <end position="703"/>
    </location>
</feature>
<feature type="compositionally biased region" description="Low complexity" evidence="7">
    <location>
        <begin position="671"/>
        <end position="688"/>
    </location>
</feature>
<feature type="compositionally biased region" description="Low complexity" evidence="7">
    <location>
        <begin position="439"/>
        <end position="457"/>
    </location>
</feature>